<dbReference type="OMA" id="NQPQFVE"/>
<feature type="region of interest" description="Disordered" evidence="1">
    <location>
        <begin position="27"/>
        <end position="355"/>
    </location>
</feature>
<feature type="compositionally biased region" description="Acidic residues" evidence="1">
    <location>
        <begin position="173"/>
        <end position="183"/>
    </location>
</feature>
<feature type="region of interest" description="Disordered" evidence="1">
    <location>
        <begin position="539"/>
        <end position="688"/>
    </location>
</feature>
<dbReference type="GeneID" id="5025618"/>
<feature type="compositionally biased region" description="Low complexity" evidence="1">
    <location>
        <begin position="625"/>
        <end position="673"/>
    </location>
</feature>
<feature type="compositionally biased region" description="Low complexity" evidence="1">
    <location>
        <begin position="43"/>
        <end position="69"/>
    </location>
</feature>
<feature type="compositionally biased region" description="Basic and acidic residues" evidence="1">
    <location>
        <begin position="338"/>
        <end position="354"/>
    </location>
</feature>
<feature type="compositionally biased region" description="Basic and acidic residues" evidence="1">
    <location>
        <begin position="588"/>
        <end position="623"/>
    </location>
</feature>
<dbReference type="KEGG" id="ptm:GSPATT00008878001"/>
<dbReference type="InParanoid" id="A0CNR9"/>
<feature type="compositionally biased region" description="Low complexity" evidence="1">
    <location>
        <begin position="192"/>
        <end position="214"/>
    </location>
</feature>
<name>A0CNR9_PARTE</name>
<gene>
    <name evidence="2" type="ORF">GSPATT00008878001</name>
</gene>
<feature type="compositionally biased region" description="Acidic residues" evidence="1">
    <location>
        <begin position="70"/>
        <end position="81"/>
    </location>
</feature>
<reference evidence="2 3" key="1">
    <citation type="journal article" date="2006" name="Nature">
        <title>Global trends of whole-genome duplications revealed by the ciliate Paramecium tetraurelia.</title>
        <authorList>
            <consortium name="Genoscope"/>
            <person name="Aury J.-M."/>
            <person name="Jaillon O."/>
            <person name="Duret L."/>
            <person name="Noel B."/>
            <person name="Jubin C."/>
            <person name="Porcel B.M."/>
            <person name="Segurens B."/>
            <person name="Daubin V."/>
            <person name="Anthouard V."/>
            <person name="Aiach N."/>
            <person name="Arnaiz O."/>
            <person name="Billaut A."/>
            <person name="Beisson J."/>
            <person name="Blanc I."/>
            <person name="Bouhouche K."/>
            <person name="Camara F."/>
            <person name="Duharcourt S."/>
            <person name="Guigo R."/>
            <person name="Gogendeau D."/>
            <person name="Katinka M."/>
            <person name="Keller A.-M."/>
            <person name="Kissmehl R."/>
            <person name="Klotz C."/>
            <person name="Koll F."/>
            <person name="Le Moue A."/>
            <person name="Lepere C."/>
            <person name="Malinsky S."/>
            <person name="Nowacki M."/>
            <person name="Nowak J.K."/>
            <person name="Plattner H."/>
            <person name="Poulain J."/>
            <person name="Ruiz F."/>
            <person name="Serrano V."/>
            <person name="Zagulski M."/>
            <person name="Dessen P."/>
            <person name="Betermier M."/>
            <person name="Weissenbach J."/>
            <person name="Scarpelli C."/>
            <person name="Schachter V."/>
            <person name="Sperling L."/>
            <person name="Meyer E."/>
            <person name="Cohen J."/>
            <person name="Wincker P."/>
        </authorList>
    </citation>
    <scope>NUCLEOTIDE SEQUENCE [LARGE SCALE GENOMIC DNA]</scope>
    <source>
        <strain evidence="2 3">Stock d4-2</strain>
    </source>
</reference>
<feature type="compositionally biased region" description="Low complexity" evidence="1">
    <location>
        <begin position="131"/>
        <end position="144"/>
    </location>
</feature>
<feature type="compositionally biased region" description="Basic and acidic residues" evidence="1">
    <location>
        <begin position="145"/>
        <end position="172"/>
    </location>
</feature>
<dbReference type="HOGENOM" id="CLU_259892_0_0_1"/>
<dbReference type="RefSeq" id="XP_001439833.1">
    <property type="nucleotide sequence ID" value="XM_001439796.2"/>
</dbReference>
<proteinExistence type="predicted"/>
<organism evidence="2 3">
    <name type="scientific">Paramecium tetraurelia</name>
    <dbReference type="NCBI Taxonomy" id="5888"/>
    <lineage>
        <taxon>Eukaryota</taxon>
        <taxon>Sar</taxon>
        <taxon>Alveolata</taxon>
        <taxon>Ciliophora</taxon>
        <taxon>Intramacronucleata</taxon>
        <taxon>Oligohymenophorea</taxon>
        <taxon>Peniculida</taxon>
        <taxon>Parameciidae</taxon>
        <taxon>Paramecium</taxon>
    </lineage>
</organism>
<evidence type="ECO:0000313" key="2">
    <source>
        <dbReference type="EMBL" id="CAK72436.1"/>
    </source>
</evidence>
<feature type="compositionally biased region" description="Basic and acidic residues" evidence="1">
    <location>
        <begin position="539"/>
        <end position="553"/>
    </location>
</feature>
<feature type="compositionally biased region" description="Basic and acidic residues" evidence="1">
    <location>
        <begin position="113"/>
        <end position="130"/>
    </location>
</feature>
<accession>A0CNR9</accession>
<feature type="compositionally biased region" description="Basic and acidic residues" evidence="1">
    <location>
        <begin position="82"/>
        <end position="99"/>
    </location>
</feature>
<dbReference type="OrthoDB" id="311603at2759"/>
<protein>
    <submittedName>
        <fullName evidence="2">Uncharacterized protein</fullName>
    </submittedName>
</protein>
<dbReference type="EMBL" id="CT868119">
    <property type="protein sequence ID" value="CAK72436.1"/>
    <property type="molecule type" value="Genomic_DNA"/>
</dbReference>
<evidence type="ECO:0000256" key="1">
    <source>
        <dbReference type="SAM" id="MobiDB-lite"/>
    </source>
</evidence>
<feature type="compositionally biased region" description="Low complexity" evidence="1">
    <location>
        <begin position="225"/>
        <end position="286"/>
    </location>
</feature>
<feature type="compositionally biased region" description="Basic and acidic residues" evidence="1">
    <location>
        <begin position="562"/>
        <end position="578"/>
    </location>
</feature>
<evidence type="ECO:0000313" key="3">
    <source>
        <dbReference type="Proteomes" id="UP000000600"/>
    </source>
</evidence>
<feature type="compositionally biased region" description="Basic and acidic residues" evidence="1">
    <location>
        <begin position="294"/>
        <end position="305"/>
    </location>
</feature>
<keyword evidence="3" id="KW-1185">Reference proteome</keyword>
<sequence>MYSSKAILLSMYQKFIQDEVNIQLQQPKKLNQKQQQKKKSQYKSDQQQKSQQQQKQQLRQSEQNQQIEQDSPESSEEEAQEDEQKQIELQKQAELDKQKLLQAEQSAKQTKQKKPEVDKQKSSTQKEDSQIQKQQQQPIQQKAPTQKEKINPQTQQEKKQKQKQEKQKFRVEIEEDENDEEWVEVGNKKKLPPQQSQKTQQQQQERNQQQGIKQTQELKQEDTKQQVIKGQPQIQPQKQQQQQQNIPQKPQQPQQPQQPIVNSSQKVQQPKQQQQTQPIVQTQQKPNNQVQDQSKQKQNENDKNQTKQQKKQLKKIVDDQIDEEEGWISVEPKSIKNINKEQDSSKQEAEEVKQTKKKGLFTKEEYQQLKEDAKKIEEAYKLRIQQIEDIHRAKVISKHTQYEVKNADQLFKTQYVAAPPKIEYKMPEVQPKFMTREEIDQLIQAKMPKTRVFVEKSEPLPQQVVKSSETKKIQFKSKINFLKPIQQEKNEQKLFTDPPITFETNKDTSKSFFTTQVVLTVNTTGKDVFGRVKKFRRPIQEKKQPEQKQKEIYQVKANELNQKPKDQDENQQTGEKEPTTSILLNKSEAQDQKHESANTKKPQVRFEEKPIFEPKVQKPKEQDPQDLQTTTQNQNTQDQKQKSNQKQKQPQKNQQPQQRDLYEVKQPQQVQKVVQKKPAKQSSNELYVPKAKETDEIIIKNQNNEIKQDDNLNQNNQIKHIEQEPLKIQEQQEINILKEIDIESELNLQSGNQEIQIELQQGNLEQNILNEVEQIVQTGSNQPQFVEEEEVFVSKDKPVENQQNTQQQSGSIVEQIVQTGSNQPQFVEEEEVFVSKDKPVENQQNTQQQSVNIVEQVIQTGSNQPQFVEEEEVFVSKDKPVENRQNSQQQSENFVEQVVQTGSNQPQFVEEEEVFVSKDKPVENKENTQQQSENIVEQVVQTGSNQPQFVEEEEVFVSKDKPIENIQTNTESKKSVQLQQGVQQQEIDNEVEIIQKGELLQVQNDSTEFIPAQQLSSQQQKQDFNQKILSKLDAPSPIDREQKITSMSNIMQNEFSQDIREDSSFLAEMDQKQRVLPGYLDLTFNSRKKLINKNIPVTYRTEPGYENILELETMSLILDGCKEIIADEYVNYLENVRRIRRSALNQKRFSDYIKYVIQMAEEQFRIIQEGFNCIAQSLNINEEAFQNSFVFYSQHEEFGKEFVEQLTFVQQNMKDIPQIKVSLRKQQGIELMKYQIDVIESYTKHEYFGQILDLFNDMEDVQDAKPILLNTLIDDVIFEKYGYEEEDKINFMKKFHNDKEVKSLQAKQENLVENLFNIQLE</sequence>
<dbReference type="Proteomes" id="UP000000600">
    <property type="component" value="Unassembled WGS sequence"/>
</dbReference>